<dbReference type="RefSeq" id="WP_046312588.1">
    <property type="nucleotide sequence ID" value="NZ_CBCSCY010000008.1"/>
</dbReference>
<dbReference type="GO" id="GO:0009055">
    <property type="term" value="F:electron transfer activity"/>
    <property type="evidence" value="ECO:0007669"/>
    <property type="project" value="InterPro"/>
</dbReference>
<organism evidence="5 6">
    <name type="scientific">Pontibacter korlensis</name>
    <dbReference type="NCBI Taxonomy" id="400092"/>
    <lineage>
        <taxon>Bacteria</taxon>
        <taxon>Pseudomonadati</taxon>
        <taxon>Bacteroidota</taxon>
        <taxon>Cytophagia</taxon>
        <taxon>Cytophagales</taxon>
        <taxon>Hymenobacteraceae</taxon>
        <taxon>Pontibacter</taxon>
    </lineage>
</organism>
<sequence length="179" mass="19176">MNKLLLYILPLLVVLLGCDPPQTDGETSTAGTNKDTATAASAPLVEDPDTTLQPVQHLELRALGNTIDEIRYSTDTLETKAGAMVKLTFINEGVDMPMVHNVVFTASGKYKQVALAGAKVGASGNYVPESDLILAATPMALPGQTVELEFTAPTEPGLYDYVCTYPGYWKRMNGVLVVK</sequence>
<dbReference type="GO" id="GO:0005507">
    <property type="term" value="F:copper ion binding"/>
    <property type="evidence" value="ECO:0007669"/>
    <property type="project" value="InterPro"/>
</dbReference>
<feature type="region of interest" description="Disordered" evidence="3">
    <location>
        <begin position="23"/>
        <end position="48"/>
    </location>
</feature>
<evidence type="ECO:0000256" key="3">
    <source>
        <dbReference type="SAM" id="MobiDB-lite"/>
    </source>
</evidence>
<dbReference type="STRING" id="400092.PKOR_18360"/>
<evidence type="ECO:0000256" key="1">
    <source>
        <dbReference type="ARBA" id="ARBA00022723"/>
    </source>
</evidence>
<dbReference type="PATRIC" id="fig|400092.3.peg.4020"/>
<protein>
    <recommendedName>
        <fullName evidence="4">Blue (type 1) copper domain-containing protein</fullName>
    </recommendedName>
</protein>
<dbReference type="Pfam" id="PF00127">
    <property type="entry name" value="Copper-bind"/>
    <property type="match status" value="1"/>
</dbReference>
<keyword evidence="6" id="KW-1185">Reference proteome</keyword>
<dbReference type="PANTHER" id="PTHR38439">
    <property type="entry name" value="AURACYANIN-B"/>
    <property type="match status" value="1"/>
</dbReference>
<dbReference type="CDD" id="cd04233">
    <property type="entry name" value="Auracyanin"/>
    <property type="match status" value="1"/>
</dbReference>
<dbReference type="OrthoDB" id="9814063at2"/>
<evidence type="ECO:0000313" key="6">
    <source>
        <dbReference type="Proteomes" id="UP000033109"/>
    </source>
</evidence>
<dbReference type="SUPFAM" id="SSF49503">
    <property type="entry name" value="Cupredoxins"/>
    <property type="match status" value="1"/>
</dbReference>
<name>A0A0E3UY00_9BACT</name>
<dbReference type="Proteomes" id="UP000033109">
    <property type="component" value="Chromosome"/>
</dbReference>
<dbReference type="AlphaFoldDB" id="A0A0E3UY00"/>
<dbReference type="InterPro" id="IPR050845">
    <property type="entry name" value="Cu-binding_ET"/>
</dbReference>
<dbReference type="InterPro" id="IPR008972">
    <property type="entry name" value="Cupredoxin"/>
</dbReference>
<dbReference type="PROSITE" id="PS51257">
    <property type="entry name" value="PROKAR_LIPOPROTEIN"/>
    <property type="match status" value="1"/>
</dbReference>
<dbReference type="EMBL" id="CP009621">
    <property type="protein sequence ID" value="AKD04702.1"/>
    <property type="molecule type" value="Genomic_DNA"/>
</dbReference>
<gene>
    <name evidence="5" type="ORF">PKOR_18360</name>
</gene>
<dbReference type="HOGENOM" id="CLU_112845_0_0_10"/>
<keyword evidence="2" id="KW-0186">Copper</keyword>
<evidence type="ECO:0000259" key="4">
    <source>
        <dbReference type="Pfam" id="PF00127"/>
    </source>
</evidence>
<evidence type="ECO:0000313" key="5">
    <source>
        <dbReference type="EMBL" id="AKD04702.1"/>
    </source>
</evidence>
<dbReference type="Gene3D" id="2.60.40.420">
    <property type="entry name" value="Cupredoxins - blue copper proteins"/>
    <property type="match status" value="1"/>
</dbReference>
<dbReference type="InterPro" id="IPR000923">
    <property type="entry name" value="BlueCu_1"/>
</dbReference>
<accession>A0A0E3UY00</accession>
<feature type="domain" description="Blue (type 1) copper" evidence="4">
    <location>
        <begin position="66"/>
        <end position="179"/>
    </location>
</feature>
<dbReference type="KEGG" id="pko:PKOR_18360"/>
<dbReference type="PANTHER" id="PTHR38439:SF3">
    <property type="entry name" value="COPPER-RESISTANT CUPROPROTEIN COPI"/>
    <property type="match status" value="1"/>
</dbReference>
<reference evidence="5 6" key="1">
    <citation type="journal article" date="2015" name="Sci. Rep.">
        <title>Unraveling adaptation of Pontibacter korlensis to radiation and infertility in desert through complete genome and comparative transcriptomic analysis.</title>
        <authorList>
            <person name="Dai J."/>
            <person name="Dai W."/>
            <person name="Qiu C."/>
            <person name="Yang Z."/>
            <person name="Zhang Y."/>
            <person name="Zhou M."/>
            <person name="Zhang L."/>
            <person name="Fang C."/>
            <person name="Gao Q."/>
            <person name="Yang Q."/>
            <person name="Li X."/>
            <person name="Wang Z."/>
            <person name="Wang Z."/>
            <person name="Jia Z."/>
            <person name="Chen X."/>
        </authorList>
    </citation>
    <scope>NUCLEOTIDE SEQUENCE [LARGE SCALE GENOMIC DNA]</scope>
    <source>
        <strain evidence="5 6">X14-1T</strain>
    </source>
</reference>
<keyword evidence="1" id="KW-0479">Metal-binding</keyword>
<feature type="compositionally biased region" description="Polar residues" evidence="3">
    <location>
        <begin position="24"/>
        <end position="39"/>
    </location>
</feature>
<evidence type="ECO:0000256" key="2">
    <source>
        <dbReference type="ARBA" id="ARBA00023008"/>
    </source>
</evidence>
<proteinExistence type="predicted"/>